<feature type="signal peptide" evidence="1">
    <location>
        <begin position="1"/>
        <end position="21"/>
    </location>
</feature>
<accession>A0ABR6YP25</accession>
<dbReference type="EMBL" id="JACOGC010000004">
    <property type="protein sequence ID" value="MBC3885648.1"/>
    <property type="molecule type" value="Genomic_DNA"/>
</dbReference>
<reference evidence="2 3" key="1">
    <citation type="submission" date="2020-08" db="EMBL/GenBank/DDBJ databases">
        <title>Novel species isolated from subtropical streams in China.</title>
        <authorList>
            <person name="Lu H."/>
        </authorList>
    </citation>
    <scope>NUCLEOTIDE SEQUENCE [LARGE SCALE GENOMIC DNA]</scope>
    <source>
        <strain evidence="2 3">FT31W</strain>
    </source>
</reference>
<dbReference type="PROSITE" id="PS51257">
    <property type="entry name" value="PROKAR_LIPOPROTEIN"/>
    <property type="match status" value="1"/>
</dbReference>
<gene>
    <name evidence="2" type="ORF">H8K27_10955</name>
</gene>
<keyword evidence="3" id="KW-1185">Reference proteome</keyword>
<evidence type="ECO:0000313" key="3">
    <source>
        <dbReference type="Proteomes" id="UP000613113"/>
    </source>
</evidence>
<comment type="caution">
    <text evidence="2">The sequence shown here is derived from an EMBL/GenBank/DDBJ whole genome shotgun (WGS) entry which is preliminary data.</text>
</comment>
<name>A0ABR6YP25_9BURK</name>
<evidence type="ECO:0008006" key="4">
    <source>
        <dbReference type="Google" id="ProtNLM"/>
    </source>
</evidence>
<proteinExistence type="predicted"/>
<feature type="chain" id="PRO_5046422237" description="Lipoprotein" evidence="1">
    <location>
        <begin position="22"/>
        <end position="105"/>
    </location>
</feature>
<dbReference type="RefSeq" id="WP_186863218.1">
    <property type="nucleotide sequence ID" value="NZ_JACOGC010000004.1"/>
</dbReference>
<protein>
    <recommendedName>
        <fullName evidence="4">Lipoprotein</fullName>
    </recommendedName>
</protein>
<keyword evidence="1" id="KW-0732">Signal</keyword>
<evidence type="ECO:0000313" key="2">
    <source>
        <dbReference type="EMBL" id="MBC3885648.1"/>
    </source>
</evidence>
<organism evidence="2 3">
    <name type="scientific">Undibacterium griseum</name>
    <dbReference type="NCBI Taxonomy" id="2762295"/>
    <lineage>
        <taxon>Bacteria</taxon>
        <taxon>Pseudomonadati</taxon>
        <taxon>Pseudomonadota</taxon>
        <taxon>Betaproteobacteria</taxon>
        <taxon>Burkholderiales</taxon>
        <taxon>Oxalobacteraceae</taxon>
        <taxon>Undibacterium</taxon>
    </lineage>
</organism>
<sequence length="105" mass="11324">MTKIFLAFLSAFLLVSCSKNSGVPDVDIHGEIVEVKPAGISNGFHFSASYARMINVNGKKMELLEFLSTYCVGKAREETETCSRGARIAAIDMSNGPVEKLPPGL</sequence>
<evidence type="ECO:0000256" key="1">
    <source>
        <dbReference type="SAM" id="SignalP"/>
    </source>
</evidence>
<dbReference type="Proteomes" id="UP000613113">
    <property type="component" value="Unassembled WGS sequence"/>
</dbReference>